<feature type="compositionally biased region" description="Basic and acidic residues" evidence="2">
    <location>
        <begin position="1"/>
        <end position="13"/>
    </location>
</feature>
<reference evidence="3 4" key="1">
    <citation type="journal article" date="2021" name="Sci. Rep.">
        <title>The genome of the diatom Chaetoceros tenuissimus carries an ancient integrated fragment of an extant virus.</title>
        <authorList>
            <person name="Hongo Y."/>
            <person name="Kimura K."/>
            <person name="Takaki Y."/>
            <person name="Yoshida Y."/>
            <person name="Baba S."/>
            <person name="Kobayashi G."/>
            <person name="Nagasaki K."/>
            <person name="Hano T."/>
            <person name="Tomaru Y."/>
        </authorList>
    </citation>
    <scope>NUCLEOTIDE SEQUENCE [LARGE SCALE GENOMIC DNA]</scope>
    <source>
        <strain evidence="3 4">NIES-3715</strain>
    </source>
</reference>
<keyword evidence="1" id="KW-0175">Coiled coil</keyword>
<sequence length="549" mass="64114">MKRSSSEADLSPREEEDEEDDPFQSWIDYSKSNSNTKEATLQSPLAKAKNVLQFTLECVFMWNCPNIDWHDIDDRLQMMEFVTDWLGSDTEEDRNKRIPSLFKLCAQRIAMELFHKFVADIDINFEEARLLYFTDTLQNEILSELKKMDVSAFLHEYIVEEVYIFTIVYLLYIDIRKLEYEPEDREELTIPIRRSSYDDCWWPNKGRNLVTDAVRNHGRGSFAKAGLLPYSAFLNMKRFGNIWPIDVLWHMTYFDCELGSLRINHPFAASVAVVPIIAALFAFYIHADESYEASHDDVENHLVPWCKAVYPETTQKDMAELYSSMVKVSHFKALSQNIYNLQPLKMNMAKNRKFFQDIIDIIQVIKEFGIPCKYEGFCGTVRSVRFNGNYTKFELLRNAMIIGGIERSVNVLDLEDCINLDKECLEAICKWLRPKTVYLKGTPFNIHSPILNKIKKSEGGEKETQRKNGKRKPKDHSSISFSFEPRVTKEKLEKANKRLQDENISLKKQVDDLKDRIIFGSNQIVQEKTRTNNGREESRQVPQRQCLIM</sequence>
<protein>
    <submittedName>
        <fullName evidence="3">Uncharacterized protein</fullName>
    </submittedName>
</protein>
<dbReference type="EMBL" id="BLLK01000022">
    <property type="protein sequence ID" value="GFH46399.1"/>
    <property type="molecule type" value="Genomic_DNA"/>
</dbReference>
<dbReference type="Proteomes" id="UP001054902">
    <property type="component" value="Unassembled WGS sequence"/>
</dbReference>
<evidence type="ECO:0000256" key="1">
    <source>
        <dbReference type="SAM" id="Coils"/>
    </source>
</evidence>
<comment type="caution">
    <text evidence="3">The sequence shown here is derived from an EMBL/GenBank/DDBJ whole genome shotgun (WGS) entry which is preliminary data.</text>
</comment>
<name>A0AAD3H1H0_9STRA</name>
<feature type="coiled-coil region" evidence="1">
    <location>
        <begin position="489"/>
        <end position="516"/>
    </location>
</feature>
<evidence type="ECO:0000313" key="3">
    <source>
        <dbReference type="EMBL" id="GFH46399.1"/>
    </source>
</evidence>
<dbReference type="AlphaFoldDB" id="A0AAD3H1H0"/>
<feature type="compositionally biased region" description="Basic and acidic residues" evidence="2">
    <location>
        <begin position="528"/>
        <end position="539"/>
    </location>
</feature>
<proteinExistence type="predicted"/>
<accession>A0AAD3H1H0</accession>
<feature type="region of interest" description="Disordered" evidence="2">
    <location>
        <begin position="455"/>
        <end position="480"/>
    </location>
</feature>
<keyword evidence="4" id="KW-1185">Reference proteome</keyword>
<feature type="region of interest" description="Disordered" evidence="2">
    <location>
        <begin position="528"/>
        <end position="549"/>
    </location>
</feature>
<evidence type="ECO:0000313" key="4">
    <source>
        <dbReference type="Proteomes" id="UP001054902"/>
    </source>
</evidence>
<evidence type="ECO:0000256" key="2">
    <source>
        <dbReference type="SAM" id="MobiDB-lite"/>
    </source>
</evidence>
<organism evidence="3 4">
    <name type="scientific">Chaetoceros tenuissimus</name>
    <dbReference type="NCBI Taxonomy" id="426638"/>
    <lineage>
        <taxon>Eukaryota</taxon>
        <taxon>Sar</taxon>
        <taxon>Stramenopiles</taxon>
        <taxon>Ochrophyta</taxon>
        <taxon>Bacillariophyta</taxon>
        <taxon>Coscinodiscophyceae</taxon>
        <taxon>Chaetocerotophycidae</taxon>
        <taxon>Chaetocerotales</taxon>
        <taxon>Chaetocerotaceae</taxon>
        <taxon>Chaetoceros</taxon>
    </lineage>
</organism>
<gene>
    <name evidence="3" type="ORF">CTEN210_02873</name>
</gene>
<feature type="compositionally biased region" description="Basic and acidic residues" evidence="2">
    <location>
        <begin position="455"/>
        <end position="466"/>
    </location>
</feature>
<feature type="region of interest" description="Disordered" evidence="2">
    <location>
        <begin position="1"/>
        <end position="30"/>
    </location>
</feature>